<name>A0A3R7MDC5_PENVA</name>
<sequence>MANPGSLARLVSLLVIIMADAGSSALLELSYTYNLDAPTSPKLTPFTYKVLKKGYNDFGVWVELNEFCASEHSGTHLDAPVHFAKDRWGVSDIPLDRLWRVPATLPNNPPKHPTTQPKRLSPAAAVVIDVSQAIARSGQIDYPISVGDLEAWEKVHGVIPDHTLVLVRTGWGLKSGDMQAYSNVDETNTNHFPGLSKDFHDVFKVFYDVTIVPGLSKVFHDVQLVPGLSKVFYESQFIQSEQGLSRTSQLIPEQGSRRHR</sequence>
<dbReference type="PANTHER" id="PTHR43564:SF2">
    <property type="entry name" value="BLR6059 PROTEIN"/>
    <property type="match status" value="1"/>
</dbReference>
<dbReference type="InterPro" id="IPR007325">
    <property type="entry name" value="KFase/CYL"/>
</dbReference>
<evidence type="ECO:0000313" key="3">
    <source>
        <dbReference type="EMBL" id="ROT78830.1"/>
    </source>
</evidence>
<keyword evidence="2" id="KW-0732">Signal</keyword>
<dbReference type="Proteomes" id="UP000283509">
    <property type="component" value="Unassembled WGS sequence"/>
</dbReference>
<keyword evidence="4" id="KW-1185">Reference proteome</keyword>
<comment type="caution">
    <text evidence="3">The sequence shown here is derived from an EMBL/GenBank/DDBJ whole genome shotgun (WGS) entry which is preliminary data.</text>
</comment>
<dbReference type="Pfam" id="PF04199">
    <property type="entry name" value="Cyclase"/>
    <property type="match status" value="1"/>
</dbReference>
<organism evidence="3 4">
    <name type="scientific">Penaeus vannamei</name>
    <name type="common">Whiteleg shrimp</name>
    <name type="synonym">Litopenaeus vannamei</name>
    <dbReference type="NCBI Taxonomy" id="6689"/>
    <lineage>
        <taxon>Eukaryota</taxon>
        <taxon>Metazoa</taxon>
        <taxon>Ecdysozoa</taxon>
        <taxon>Arthropoda</taxon>
        <taxon>Crustacea</taxon>
        <taxon>Multicrustacea</taxon>
        <taxon>Malacostraca</taxon>
        <taxon>Eumalacostraca</taxon>
        <taxon>Eucarida</taxon>
        <taxon>Decapoda</taxon>
        <taxon>Dendrobranchiata</taxon>
        <taxon>Penaeoidea</taxon>
        <taxon>Penaeidae</taxon>
        <taxon>Penaeus</taxon>
    </lineage>
</organism>
<dbReference type="AlphaFoldDB" id="A0A3R7MDC5"/>
<dbReference type="OrthoDB" id="7108654at2759"/>
<evidence type="ECO:0000256" key="2">
    <source>
        <dbReference type="SAM" id="SignalP"/>
    </source>
</evidence>
<dbReference type="STRING" id="6689.A0A3R7MDC5"/>
<reference evidence="3 4" key="1">
    <citation type="submission" date="2018-04" db="EMBL/GenBank/DDBJ databases">
        <authorList>
            <person name="Zhang X."/>
            <person name="Yuan J."/>
            <person name="Li F."/>
            <person name="Xiang J."/>
        </authorList>
    </citation>
    <scope>NUCLEOTIDE SEQUENCE [LARGE SCALE GENOMIC DNA]</scope>
    <source>
        <tissue evidence="3">Muscle</tissue>
    </source>
</reference>
<dbReference type="PANTHER" id="PTHR43564">
    <property type="entry name" value="KYNURENINE FORMAMIDASE-LIKE PROTEIN"/>
    <property type="match status" value="1"/>
</dbReference>
<dbReference type="EMBL" id="QCYY01001327">
    <property type="protein sequence ID" value="ROT78830.1"/>
    <property type="molecule type" value="Genomic_DNA"/>
</dbReference>
<dbReference type="GO" id="GO:0004061">
    <property type="term" value="F:arylformamidase activity"/>
    <property type="evidence" value="ECO:0007669"/>
    <property type="project" value="InterPro"/>
</dbReference>
<evidence type="ECO:0000313" key="4">
    <source>
        <dbReference type="Proteomes" id="UP000283509"/>
    </source>
</evidence>
<reference evidence="3 4" key="2">
    <citation type="submission" date="2019-01" db="EMBL/GenBank/DDBJ databases">
        <title>The decoding of complex shrimp genome reveals the adaptation for benthos swimmer, frequently molting mechanism and breeding impact on genome.</title>
        <authorList>
            <person name="Sun Y."/>
            <person name="Gao Y."/>
            <person name="Yu Y."/>
        </authorList>
    </citation>
    <scope>NUCLEOTIDE SEQUENCE [LARGE SCALE GENOMIC DNA]</scope>
    <source>
        <tissue evidence="3">Muscle</tissue>
    </source>
</reference>
<dbReference type="GO" id="GO:0019441">
    <property type="term" value="P:L-tryptophan catabolic process to kynurenine"/>
    <property type="evidence" value="ECO:0007669"/>
    <property type="project" value="InterPro"/>
</dbReference>
<accession>A0A3R7MDC5</accession>
<comment type="similarity">
    <text evidence="1">Belongs to the Cyclase 1 superfamily.</text>
</comment>
<dbReference type="Gene3D" id="3.50.30.50">
    <property type="entry name" value="Putative cyclase"/>
    <property type="match status" value="1"/>
</dbReference>
<evidence type="ECO:0000256" key="1">
    <source>
        <dbReference type="ARBA" id="ARBA00007865"/>
    </source>
</evidence>
<feature type="chain" id="PRO_5018523729" evidence="2">
    <location>
        <begin position="26"/>
        <end position="260"/>
    </location>
</feature>
<feature type="signal peptide" evidence="2">
    <location>
        <begin position="1"/>
        <end position="25"/>
    </location>
</feature>
<proteinExistence type="inferred from homology"/>
<dbReference type="InterPro" id="IPR037175">
    <property type="entry name" value="KFase_sf"/>
</dbReference>
<gene>
    <name evidence="3" type="ORF">C7M84_002457</name>
</gene>
<protein>
    <submittedName>
        <fullName evidence="3">Cyclase</fullName>
    </submittedName>
</protein>
<dbReference type="SUPFAM" id="SSF102198">
    <property type="entry name" value="Putative cyclase"/>
    <property type="match status" value="1"/>
</dbReference>